<evidence type="ECO:0000256" key="5">
    <source>
        <dbReference type="SAM" id="MobiDB-lite"/>
    </source>
</evidence>
<dbReference type="GO" id="GO:0006887">
    <property type="term" value="P:exocytosis"/>
    <property type="evidence" value="ECO:0007669"/>
    <property type="project" value="UniProtKB-KW"/>
</dbReference>
<dbReference type="InterPro" id="IPR048625">
    <property type="entry name" value="Sec10_N"/>
</dbReference>
<keyword evidence="3" id="KW-0268">Exocytosis</keyword>
<evidence type="ECO:0000259" key="7">
    <source>
        <dbReference type="Pfam" id="PF20667"/>
    </source>
</evidence>
<accession>A0A1Y2DPR8</accession>
<gene>
    <name evidence="8" type="ORF">BCR35DRAFT_309076</name>
</gene>
<dbReference type="GO" id="GO:0000145">
    <property type="term" value="C:exocyst"/>
    <property type="evidence" value="ECO:0007669"/>
    <property type="project" value="TreeGrafter"/>
</dbReference>
<dbReference type="PANTHER" id="PTHR12100">
    <property type="entry name" value="SEC10"/>
    <property type="match status" value="1"/>
</dbReference>
<feature type="compositionally biased region" description="Polar residues" evidence="5">
    <location>
        <begin position="486"/>
        <end position="500"/>
    </location>
</feature>
<sequence length="919" mass="100521">MSSHIALETFQASDFNVAALVEGLMEEDVKQAKAEGGAFNPQPHIKTLEHALSLLLPLRKANAAKTAELERSVAAAERAYRGDVRGAKAGFETVNSQFQALDSKITSVGRTAVRIGEQLESIDRLRQRASEAHDLILYYNEFALGDTSRLDTMRKEGGKEGRAKVALAARRLMSLAKEVEGVEGAEATKDTIEKYCERFEKDMLRLFDRYYRKGDPKAMAHCAQTLQDFNGGQSCIQIYVNQHDFFISKERVQEAAGGLVGGAIWELLPDPDAPAPKSEPGLANLYEEIRVTVGQEAQIITAVFPNPAIVMQVFLQRVFAQVVQAYIETLIETATSSSTLAYLRILHLARSSTNSLIEDLKGHEFFRTASQMAANAPTLTSPLGATFAGSASDPNTPASASALTAPGAGAGGVGVAAVSTMLESAMDELFVPYMEGTRYLDKESKSLTELYAGKLLRFTNWHRAMNQAKPSNTIFDRMVNQLTTAAHQASNATPSAPQQPEQHDSSRLDRLMKLSGLATIAKEKLIGEDVQPEQMFEEGDGALDLGVAEKMLKWHAEAVGRMVELSALGDVPKNAYTLLKVLADSFGKAYVETALDTSLHQLGLYDSKAEPDLSPIFVIRLADMTMHLWQRYIATALVPLAGTSVTVRREMGIFNNHVTVRIEGKVNGIVQRTTDAIISWLTILLAKQKKLDFKPRNDNEAFSRLNTEPCLLACDFLVKVREAAHSSLSGRNVEVFLTEVGVTFHTLLLDHLKRFPISATGGLMLTKDLALYQDTIATFSLSSLDSRFEMLRQLGNVFIVQPQILKSYLTEAYLGRIENRLLRPYVMCRTDYGDFGRKFWEDILGDDAATATSAPASGGKMGMAPGWGGISSGATFGEGGDGKKSTLAERKQSIFGGLMKEFSEFGIHDHRTSMQGGSI</sequence>
<dbReference type="FunCoup" id="A0A1Y2DPR8">
    <property type="interactions" value="487"/>
</dbReference>
<comment type="similarity">
    <text evidence="1">Belongs to the SEC10 family.</text>
</comment>
<keyword evidence="4" id="KW-0175">Coiled coil</keyword>
<dbReference type="STRING" id="106004.A0A1Y2DPR8"/>
<keyword evidence="9" id="KW-1185">Reference proteome</keyword>
<comment type="caution">
    <text evidence="8">The sequence shown here is derived from an EMBL/GenBank/DDBJ whole genome shotgun (WGS) entry which is preliminary data.</text>
</comment>
<dbReference type="InterPro" id="IPR009976">
    <property type="entry name" value="Sec10-like"/>
</dbReference>
<evidence type="ECO:0000256" key="2">
    <source>
        <dbReference type="ARBA" id="ARBA00022448"/>
    </source>
</evidence>
<feature type="domain" description="Exocyst complex component Sec10 N-terminal" evidence="7">
    <location>
        <begin position="41"/>
        <end position="154"/>
    </location>
</feature>
<reference evidence="8 9" key="1">
    <citation type="submission" date="2016-07" db="EMBL/GenBank/DDBJ databases">
        <title>Pervasive Adenine N6-methylation of Active Genes in Fungi.</title>
        <authorList>
            <consortium name="DOE Joint Genome Institute"/>
            <person name="Mondo S.J."/>
            <person name="Dannebaum R.O."/>
            <person name="Kuo R.C."/>
            <person name="Labutti K."/>
            <person name="Haridas S."/>
            <person name="Kuo A."/>
            <person name="Salamov A."/>
            <person name="Ahrendt S.R."/>
            <person name="Lipzen A."/>
            <person name="Sullivan W."/>
            <person name="Andreopoulos W.B."/>
            <person name="Clum A."/>
            <person name="Lindquist E."/>
            <person name="Daum C."/>
            <person name="Ramamoorthy G.K."/>
            <person name="Gryganskyi A."/>
            <person name="Culley D."/>
            <person name="Magnuson J.K."/>
            <person name="James T.Y."/>
            <person name="O'Malley M.A."/>
            <person name="Stajich J.E."/>
            <person name="Spatafora J.W."/>
            <person name="Visel A."/>
            <person name="Grigoriev I.V."/>
        </authorList>
    </citation>
    <scope>NUCLEOTIDE SEQUENCE [LARGE SCALE GENOMIC DNA]</scope>
    <source>
        <strain evidence="8 9">62-1032</strain>
    </source>
</reference>
<dbReference type="Pfam" id="PF07393">
    <property type="entry name" value="Sec10_HB"/>
    <property type="match status" value="1"/>
</dbReference>
<evidence type="ECO:0000259" key="6">
    <source>
        <dbReference type="Pfam" id="PF07393"/>
    </source>
</evidence>
<evidence type="ECO:0000256" key="4">
    <source>
        <dbReference type="ARBA" id="ARBA00023054"/>
    </source>
</evidence>
<protein>
    <submittedName>
        <fullName evidence="8">Exocyst complex component Sec10-like protein</fullName>
    </submittedName>
</protein>
<dbReference type="OrthoDB" id="125856at2759"/>
<dbReference type="Proteomes" id="UP000193467">
    <property type="component" value="Unassembled WGS sequence"/>
</dbReference>
<evidence type="ECO:0000313" key="9">
    <source>
        <dbReference type="Proteomes" id="UP000193467"/>
    </source>
</evidence>
<dbReference type="InParanoid" id="A0A1Y2DPR8"/>
<evidence type="ECO:0000256" key="3">
    <source>
        <dbReference type="ARBA" id="ARBA00022483"/>
    </source>
</evidence>
<keyword evidence="2" id="KW-0813">Transport</keyword>
<dbReference type="GO" id="GO:0006893">
    <property type="term" value="P:Golgi to plasma membrane transport"/>
    <property type="evidence" value="ECO:0007669"/>
    <property type="project" value="TreeGrafter"/>
</dbReference>
<name>A0A1Y2DPR8_9BASI</name>
<dbReference type="Pfam" id="PF20667">
    <property type="entry name" value="Sec10_N"/>
    <property type="match status" value="1"/>
</dbReference>
<proteinExistence type="inferred from homology"/>
<feature type="domain" description="Exocyst complex component Sec10-like alpha-helical bundle" evidence="6">
    <location>
        <begin position="165"/>
        <end position="834"/>
    </location>
</feature>
<dbReference type="PANTHER" id="PTHR12100:SF0">
    <property type="entry name" value="EXOCYST COMPLEX COMPONENT 5"/>
    <property type="match status" value="1"/>
</dbReference>
<feature type="region of interest" description="Disordered" evidence="5">
    <location>
        <begin position="486"/>
        <end position="506"/>
    </location>
</feature>
<dbReference type="InterPro" id="IPR048627">
    <property type="entry name" value="Sec10_HB"/>
</dbReference>
<dbReference type="EMBL" id="MCGR01000072">
    <property type="protein sequence ID" value="ORY61169.1"/>
    <property type="molecule type" value="Genomic_DNA"/>
</dbReference>
<dbReference type="AlphaFoldDB" id="A0A1Y2DPR8"/>
<organism evidence="8 9">
    <name type="scientific">Leucosporidium creatinivorum</name>
    <dbReference type="NCBI Taxonomy" id="106004"/>
    <lineage>
        <taxon>Eukaryota</taxon>
        <taxon>Fungi</taxon>
        <taxon>Dikarya</taxon>
        <taxon>Basidiomycota</taxon>
        <taxon>Pucciniomycotina</taxon>
        <taxon>Microbotryomycetes</taxon>
        <taxon>Leucosporidiales</taxon>
        <taxon>Leucosporidium</taxon>
    </lineage>
</organism>
<evidence type="ECO:0000313" key="8">
    <source>
        <dbReference type="EMBL" id="ORY61169.1"/>
    </source>
</evidence>
<evidence type="ECO:0000256" key="1">
    <source>
        <dbReference type="ARBA" id="ARBA00006572"/>
    </source>
</evidence>